<name>A0A8K0GYN8_9ROSA</name>
<evidence type="ECO:0000313" key="9">
    <source>
        <dbReference type="EMBL" id="KAF3442440.1"/>
    </source>
</evidence>
<dbReference type="PANTHER" id="PTHR36016">
    <property type="entry name" value="CLAVATA3/ESR (CLE)-RELATED PROTEIN 7"/>
    <property type="match status" value="1"/>
</dbReference>
<proteinExistence type="inferred from homology"/>
<dbReference type="AlphaFoldDB" id="A0A8K0GYN8"/>
<feature type="signal peptide" evidence="8">
    <location>
        <begin position="1"/>
        <end position="26"/>
    </location>
</feature>
<protein>
    <submittedName>
        <fullName evidence="9">Uncharacterized protein</fullName>
    </submittedName>
</protein>
<dbReference type="GO" id="GO:0030154">
    <property type="term" value="P:cell differentiation"/>
    <property type="evidence" value="ECO:0007669"/>
    <property type="project" value="UniProtKB-KW"/>
</dbReference>
<evidence type="ECO:0000256" key="5">
    <source>
        <dbReference type="ARBA" id="ARBA00022782"/>
    </source>
</evidence>
<keyword evidence="5" id="KW-0221">Differentiation</keyword>
<keyword evidence="3" id="KW-0964">Secreted</keyword>
<accession>A0A8K0GYN8</accession>
<dbReference type="PANTHER" id="PTHR36016:SF4">
    <property type="entry name" value="CLAVATA3_ESR (CLE) GENE FAMILY MEMBER"/>
    <property type="match status" value="1"/>
</dbReference>
<evidence type="ECO:0000256" key="1">
    <source>
        <dbReference type="ARBA" id="ARBA00004239"/>
    </source>
</evidence>
<comment type="caution">
    <text evidence="9">The sequence shown here is derived from an EMBL/GenBank/DDBJ whole genome shotgun (WGS) entry which is preliminary data.</text>
</comment>
<evidence type="ECO:0000256" key="8">
    <source>
        <dbReference type="SAM" id="SignalP"/>
    </source>
</evidence>
<evidence type="ECO:0000256" key="2">
    <source>
        <dbReference type="ARBA" id="ARBA00005416"/>
    </source>
</evidence>
<keyword evidence="7" id="KW-0379">Hydroxylation</keyword>
<dbReference type="OrthoDB" id="1406315at2759"/>
<evidence type="ECO:0000256" key="3">
    <source>
        <dbReference type="ARBA" id="ARBA00022525"/>
    </source>
</evidence>
<evidence type="ECO:0000313" key="10">
    <source>
        <dbReference type="Proteomes" id="UP000796880"/>
    </source>
</evidence>
<dbReference type="GO" id="GO:0005576">
    <property type="term" value="C:extracellular region"/>
    <property type="evidence" value="ECO:0007669"/>
    <property type="project" value="UniProtKB-SubCell"/>
</dbReference>
<evidence type="ECO:0000256" key="7">
    <source>
        <dbReference type="ARBA" id="ARBA00023278"/>
    </source>
</evidence>
<reference evidence="9" key="1">
    <citation type="submission" date="2020-03" db="EMBL/GenBank/DDBJ databases">
        <title>A high-quality chromosome-level genome assembly of a woody plant with both climbing and erect habits, Rhamnella rubrinervis.</title>
        <authorList>
            <person name="Lu Z."/>
            <person name="Yang Y."/>
            <person name="Zhu X."/>
            <person name="Sun Y."/>
        </authorList>
    </citation>
    <scope>NUCLEOTIDE SEQUENCE</scope>
    <source>
        <strain evidence="9">BYM</strain>
        <tissue evidence="9">Leaf</tissue>
    </source>
</reference>
<dbReference type="InterPro" id="IPR039617">
    <property type="entry name" value="CLAVATA3-CLE"/>
</dbReference>
<keyword evidence="4 8" id="KW-0732">Signal</keyword>
<organism evidence="9 10">
    <name type="scientific">Rhamnella rubrinervis</name>
    <dbReference type="NCBI Taxonomy" id="2594499"/>
    <lineage>
        <taxon>Eukaryota</taxon>
        <taxon>Viridiplantae</taxon>
        <taxon>Streptophyta</taxon>
        <taxon>Embryophyta</taxon>
        <taxon>Tracheophyta</taxon>
        <taxon>Spermatophyta</taxon>
        <taxon>Magnoliopsida</taxon>
        <taxon>eudicotyledons</taxon>
        <taxon>Gunneridae</taxon>
        <taxon>Pentapetalae</taxon>
        <taxon>rosids</taxon>
        <taxon>fabids</taxon>
        <taxon>Rosales</taxon>
        <taxon>Rhamnaceae</taxon>
        <taxon>rhamnoid group</taxon>
        <taxon>Rhamneae</taxon>
        <taxon>Rhamnella</taxon>
    </lineage>
</organism>
<sequence>MSSLQKAWRLILSLIMLFIFVVSSEARFSLKLPTMPNQSTHQIMLRELRYQALQSEFYRRKLNEDARPMRVSPGGPDPQHH</sequence>
<dbReference type="Proteomes" id="UP000796880">
    <property type="component" value="Unassembled WGS sequence"/>
</dbReference>
<comment type="similarity">
    <text evidence="2">Belongs to the CLV3/ESR signal peptide family.</text>
</comment>
<evidence type="ECO:0000256" key="6">
    <source>
        <dbReference type="ARBA" id="ARBA00023180"/>
    </source>
</evidence>
<dbReference type="EMBL" id="VOIH02000007">
    <property type="protein sequence ID" value="KAF3442440.1"/>
    <property type="molecule type" value="Genomic_DNA"/>
</dbReference>
<evidence type="ECO:0000256" key="4">
    <source>
        <dbReference type="ARBA" id="ARBA00022729"/>
    </source>
</evidence>
<gene>
    <name evidence="9" type="ORF">FNV43_RR16356</name>
</gene>
<keyword evidence="6" id="KW-0325">Glycoprotein</keyword>
<feature type="chain" id="PRO_5035439813" evidence="8">
    <location>
        <begin position="27"/>
        <end position="81"/>
    </location>
</feature>
<comment type="subcellular location">
    <subcellularLocation>
        <location evidence="1">Secreted</location>
        <location evidence="1">Extracellular space</location>
    </subcellularLocation>
</comment>
<keyword evidence="10" id="KW-1185">Reference proteome</keyword>